<organism evidence="1 2">
    <name type="scientific">Massariosphaeria phaeospora</name>
    <dbReference type="NCBI Taxonomy" id="100035"/>
    <lineage>
        <taxon>Eukaryota</taxon>
        <taxon>Fungi</taxon>
        <taxon>Dikarya</taxon>
        <taxon>Ascomycota</taxon>
        <taxon>Pezizomycotina</taxon>
        <taxon>Dothideomycetes</taxon>
        <taxon>Pleosporomycetidae</taxon>
        <taxon>Pleosporales</taxon>
        <taxon>Pleosporales incertae sedis</taxon>
        <taxon>Massariosphaeria</taxon>
    </lineage>
</organism>
<proteinExistence type="predicted"/>
<name>A0A7C8ICR0_9PLEO</name>
<evidence type="ECO:0000313" key="2">
    <source>
        <dbReference type="Proteomes" id="UP000481861"/>
    </source>
</evidence>
<accession>A0A7C8ICR0</accession>
<dbReference type="EMBL" id="JAADJZ010000008">
    <property type="protein sequence ID" value="KAF2872893.1"/>
    <property type="molecule type" value="Genomic_DNA"/>
</dbReference>
<dbReference type="OrthoDB" id="3552169at2759"/>
<keyword evidence="2" id="KW-1185">Reference proteome</keyword>
<sequence>MTSLCPSNEAAWTELDRRLDSWAKQVMRGTPMSKDERLDIFGGRKGKNKKVLSEFIDEVERREGKKPV</sequence>
<gene>
    <name evidence="1" type="ORF">BDV95DRAFT_568259</name>
</gene>
<protein>
    <submittedName>
        <fullName evidence="1">Uncharacterized protein</fullName>
    </submittedName>
</protein>
<reference evidence="1 2" key="1">
    <citation type="submission" date="2020-01" db="EMBL/GenBank/DDBJ databases">
        <authorList>
            <consortium name="DOE Joint Genome Institute"/>
            <person name="Haridas S."/>
            <person name="Albert R."/>
            <person name="Binder M."/>
            <person name="Bloem J."/>
            <person name="Labutti K."/>
            <person name="Salamov A."/>
            <person name="Andreopoulos B."/>
            <person name="Baker S.E."/>
            <person name="Barry K."/>
            <person name="Bills G."/>
            <person name="Bluhm B.H."/>
            <person name="Cannon C."/>
            <person name="Castanera R."/>
            <person name="Culley D.E."/>
            <person name="Daum C."/>
            <person name="Ezra D."/>
            <person name="Gonzalez J.B."/>
            <person name="Henrissat B."/>
            <person name="Kuo A."/>
            <person name="Liang C."/>
            <person name="Lipzen A."/>
            <person name="Lutzoni F."/>
            <person name="Magnuson J."/>
            <person name="Mondo S."/>
            <person name="Nolan M."/>
            <person name="Ohm R."/>
            <person name="Pangilinan J."/>
            <person name="Park H.-J.H."/>
            <person name="Ramirez L."/>
            <person name="Alfaro M."/>
            <person name="Sun H."/>
            <person name="Tritt A."/>
            <person name="Yoshinaga Y."/>
            <person name="Zwiers L.-H.L."/>
            <person name="Turgeon B.G."/>
            <person name="Goodwin S.B."/>
            <person name="Spatafora J.W."/>
            <person name="Crous P.W."/>
            <person name="Grigoriev I.V."/>
        </authorList>
    </citation>
    <scope>NUCLEOTIDE SEQUENCE [LARGE SCALE GENOMIC DNA]</scope>
    <source>
        <strain evidence="1 2">CBS 611.86</strain>
    </source>
</reference>
<dbReference type="Proteomes" id="UP000481861">
    <property type="component" value="Unassembled WGS sequence"/>
</dbReference>
<evidence type="ECO:0000313" key="1">
    <source>
        <dbReference type="EMBL" id="KAF2872893.1"/>
    </source>
</evidence>
<comment type="caution">
    <text evidence="1">The sequence shown here is derived from an EMBL/GenBank/DDBJ whole genome shotgun (WGS) entry which is preliminary data.</text>
</comment>
<dbReference type="AlphaFoldDB" id="A0A7C8ICR0"/>